<dbReference type="PANTHER" id="PTHR36790">
    <property type="entry name" value="MYELIN TRANSCRIPTION FACTOR"/>
    <property type="match status" value="1"/>
</dbReference>
<feature type="coiled-coil region" evidence="1">
    <location>
        <begin position="77"/>
        <end position="104"/>
    </location>
</feature>
<reference evidence="3" key="1">
    <citation type="submission" date="2023-07" db="EMBL/GenBank/DDBJ databases">
        <title>draft genome sequence of fig (Ficus carica).</title>
        <authorList>
            <person name="Takahashi T."/>
            <person name="Nishimura K."/>
        </authorList>
    </citation>
    <scope>NUCLEOTIDE SEQUENCE</scope>
</reference>
<keyword evidence="1" id="KW-0175">Coiled coil</keyword>
<feature type="region of interest" description="Disordered" evidence="2">
    <location>
        <begin position="1"/>
        <end position="30"/>
    </location>
</feature>
<keyword evidence="4" id="KW-1185">Reference proteome</keyword>
<name>A0AA87ZQN7_FICCA</name>
<evidence type="ECO:0000256" key="2">
    <source>
        <dbReference type="SAM" id="MobiDB-lite"/>
    </source>
</evidence>
<organism evidence="3 4">
    <name type="scientific">Ficus carica</name>
    <name type="common">Common fig</name>
    <dbReference type="NCBI Taxonomy" id="3494"/>
    <lineage>
        <taxon>Eukaryota</taxon>
        <taxon>Viridiplantae</taxon>
        <taxon>Streptophyta</taxon>
        <taxon>Embryophyta</taxon>
        <taxon>Tracheophyta</taxon>
        <taxon>Spermatophyta</taxon>
        <taxon>Magnoliopsida</taxon>
        <taxon>eudicotyledons</taxon>
        <taxon>Gunneridae</taxon>
        <taxon>Pentapetalae</taxon>
        <taxon>rosids</taxon>
        <taxon>fabids</taxon>
        <taxon>Rosales</taxon>
        <taxon>Moraceae</taxon>
        <taxon>Ficeae</taxon>
        <taxon>Ficus</taxon>
    </lineage>
</organism>
<feature type="compositionally biased region" description="Basic and acidic residues" evidence="2">
    <location>
        <begin position="158"/>
        <end position="181"/>
    </location>
</feature>
<dbReference type="PANTHER" id="PTHR36790:SF1">
    <property type="entry name" value="MYELIN TRANSCRIPTION FACTOR"/>
    <property type="match status" value="1"/>
</dbReference>
<dbReference type="EMBL" id="BTGU01000011">
    <property type="protein sequence ID" value="GMN40623.1"/>
    <property type="molecule type" value="Genomic_DNA"/>
</dbReference>
<evidence type="ECO:0000313" key="3">
    <source>
        <dbReference type="EMBL" id="GMN40623.1"/>
    </source>
</evidence>
<gene>
    <name evidence="3" type="ORF">TIFTF001_009851</name>
</gene>
<feature type="region of interest" description="Disordered" evidence="2">
    <location>
        <begin position="158"/>
        <end position="204"/>
    </location>
</feature>
<proteinExistence type="predicted"/>
<protein>
    <submittedName>
        <fullName evidence="3">Uncharacterized protein</fullName>
    </submittedName>
</protein>
<comment type="caution">
    <text evidence="3">The sequence shown here is derived from an EMBL/GenBank/DDBJ whole genome shotgun (WGS) entry which is preliminary data.</text>
</comment>
<accession>A0AA87ZQN7</accession>
<dbReference type="Proteomes" id="UP001187192">
    <property type="component" value="Unassembled WGS sequence"/>
</dbReference>
<evidence type="ECO:0000256" key="1">
    <source>
        <dbReference type="SAM" id="Coils"/>
    </source>
</evidence>
<dbReference type="AlphaFoldDB" id="A0AA87ZQN7"/>
<sequence>MPTARYPVAADQNHRPRSARKALQPKNSPANPVAVVDFAKAKPNQECVKISLVLNKENQPAFSSSPAAVAANIESFDASLAEELSAIRKRLERLRADRERTEKTLRERDAILDFEMKEIESRGEIQKKLEIEVDRLYRLNQLHSQSVSFSPIRSLRERERVKKPTIEPESPEFKNEDREESVGDSSPPELISSASSSEIIAETK</sequence>
<evidence type="ECO:0000313" key="4">
    <source>
        <dbReference type="Proteomes" id="UP001187192"/>
    </source>
</evidence>
<feature type="compositionally biased region" description="Low complexity" evidence="2">
    <location>
        <begin position="185"/>
        <end position="204"/>
    </location>
</feature>